<dbReference type="PANTHER" id="PTHR45891:SF5">
    <property type="entry name" value="ZINC FINGER HOMEOBOX PROTEIN 4 ISOFORM X1"/>
    <property type="match status" value="1"/>
</dbReference>
<keyword evidence="5 6" id="KW-0238">DNA-binding</keyword>
<organism evidence="8 9">
    <name type="scientific">Pygocentrus nattereri</name>
    <name type="common">Red-bellied piranha</name>
    <dbReference type="NCBI Taxonomy" id="42514"/>
    <lineage>
        <taxon>Eukaryota</taxon>
        <taxon>Metazoa</taxon>
        <taxon>Chordata</taxon>
        <taxon>Craniata</taxon>
        <taxon>Vertebrata</taxon>
        <taxon>Euteleostomi</taxon>
        <taxon>Actinopterygii</taxon>
        <taxon>Neopterygii</taxon>
        <taxon>Teleostei</taxon>
        <taxon>Ostariophysi</taxon>
        <taxon>Characiformes</taxon>
        <taxon>Characoidei</taxon>
        <taxon>Pygocentrus</taxon>
    </lineage>
</organism>
<feature type="DNA-binding region" description="Homeobox" evidence="5">
    <location>
        <begin position="146"/>
        <end position="205"/>
    </location>
</feature>
<evidence type="ECO:0000256" key="5">
    <source>
        <dbReference type="PROSITE-ProRule" id="PRU00108"/>
    </source>
</evidence>
<dbReference type="PROSITE" id="PS50071">
    <property type="entry name" value="HOMEOBOX_2"/>
    <property type="match status" value="2"/>
</dbReference>
<feature type="domain" description="Homeobox" evidence="7">
    <location>
        <begin position="79"/>
        <end position="139"/>
    </location>
</feature>
<accession>A0AAR2KGK6</accession>
<gene>
    <name evidence="8" type="primary">SAMD12</name>
</gene>
<dbReference type="CDD" id="cd00086">
    <property type="entry name" value="homeodomain"/>
    <property type="match status" value="2"/>
</dbReference>
<dbReference type="AlphaFoldDB" id="A0AAR2KGK6"/>
<evidence type="ECO:0000256" key="4">
    <source>
        <dbReference type="ARBA" id="ARBA00022833"/>
    </source>
</evidence>
<dbReference type="GO" id="GO:0005634">
    <property type="term" value="C:nucleus"/>
    <property type="evidence" value="ECO:0007669"/>
    <property type="project" value="UniProtKB-SubCell"/>
</dbReference>
<dbReference type="PANTHER" id="PTHR45891">
    <property type="entry name" value="ZINC FINGER HOMEOBOX PROTEIN"/>
    <property type="match status" value="1"/>
</dbReference>
<sequence length="234" mass="27149">MLVPLILNGLQTQSPNPESPKQLLQQTVPVLGLSAAQQALLAQGLSGLQNQWAGIGPSNATQLSDKMGEQKRPNARRFRDMRRSRTIIQADQLDVLYGCYFKDPNPGKHEFEQISEWVHLPKKVVQIWFQNMRQTEQRRRMQHSTPRRPRTHLNCLQLSILQSCYETCAHPNALECEAVGTELGLPLKVVQIWFQNTRAKEKRWRLQQEKLVRPSIHWTCLLQRFSRRLCIVLQ</sequence>
<dbReference type="Ensembl" id="ENSPNAT00000084481.1">
    <property type="protein sequence ID" value="ENSPNAP00000061567.1"/>
    <property type="gene ID" value="ENSPNAG00000032802.1"/>
</dbReference>
<reference evidence="8" key="2">
    <citation type="submission" date="2025-08" db="UniProtKB">
        <authorList>
            <consortium name="Ensembl"/>
        </authorList>
    </citation>
    <scope>IDENTIFICATION</scope>
</reference>
<dbReference type="InterPro" id="IPR009057">
    <property type="entry name" value="Homeodomain-like_sf"/>
</dbReference>
<keyword evidence="5 6" id="KW-0371">Homeobox</keyword>
<feature type="DNA-binding region" description="Homeobox" evidence="5">
    <location>
        <begin position="81"/>
        <end position="140"/>
    </location>
</feature>
<evidence type="ECO:0000256" key="6">
    <source>
        <dbReference type="RuleBase" id="RU000682"/>
    </source>
</evidence>
<evidence type="ECO:0000256" key="1">
    <source>
        <dbReference type="ARBA" id="ARBA00004123"/>
    </source>
</evidence>
<dbReference type="GO" id="GO:0000981">
    <property type="term" value="F:DNA-binding transcription factor activity, RNA polymerase II-specific"/>
    <property type="evidence" value="ECO:0007669"/>
    <property type="project" value="TreeGrafter"/>
</dbReference>
<dbReference type="InterPro" id="IPR051968">
    <property type="entry name" value="ZnFinger_Homeobox_TR"/>
</dbReference>
<proteinExistence type="predicted"/>
<dbReference type="GeneTree" id="ENSGT00940000160537"/>
<evidence type="ECO:0000256" key="2">
    <source>
        <dbReference type="ARBA" id="ARBA00022723"/>
    </source>
</evidence>
<comment type="subcellular location">
    <subcellularLocation>
        <location evidence="1 5 6">Nucleus</location>
    </subcellularLocation>
</comment>
<evidence type="ECO:0000313" key="9">
    <source>
        <dbReference type="Proteomes" id="UP001501920"/>
    </source>
</evidence>
<dbReference type="GO" id="GO:0045664">
    <property type="term" value="P:regulation of neuron differentiation"/>
    <property type="evidence" value="ECO:0007669"/>
    <property type="project" value="TreeGrafter"/>
</dbReference>
<evidence type="ECO:0000259" key="7">
    <source>
        <dbReference type="PROSITE" id="PS50071"/>
    </source>
</evidence>
<keyword evidence="2" id="KW-0479">Metal-binding</keyword>
<keyword evidence="5 6" id="KW-0539">Nucleus</keyword>
<reference evidence="8 9" key="1">
    <citation type="submission" date="2020-10" db="EMBL/GenBank/DDBJ databases">
        <title>Pygocentrus nattereri (red-bellied piranha) genome, fPygNat1, primary haplotype.</title>
        <authorList>
            <person name="Myers G."/>
            <person name="Meyer A."/>
            <person name="Karagic N."/>
            <person name="Pippel M."/>
            <person name="Winkler S."/>
            <person name="Tracey A."/>
            <person name="Wood J."/>
            <person name="Formenti G."/>
            <person name="Howe K."/>
            <person name="Fedrigo O."/>
            <person name="Jarvis E.D."/>
        </authorList>
    </citation>
    <scope>NUCLEOTIDE SEQUENCE [LARGE SCALE GENOMIC DNA]</scope>
</reference>
<keyword evidence="9" id="KW-1185">Reference proteome</keyword>
<evidence type="ECO:0000256" key="3">
    <source>
        <dbReference type="ARBA" id="ARBA00022737"/>
    </source>
</evidence>
<evidence type="ECO:0000313" key="8">
    <source>
        <dbReference type="Ensembl" id="ENSPNAP00000061567.1"/>
    </source>
</evidence>
<keyword evidence="3" id="KW-0677">Repeat</keyword>
<dbReference type="Pfam" id="PF00046">
    <property type="entry name" value="Homeodomain"/>
    <property type="match status" value="2"/>
</dbReference>
<dbReference type="GO" id="GO:0046872">
    <property type="term" value="F:metal ion binding"/>
    <property type="evidence" value="ECO:0007669"/>
    <property type="project" value="UniProtKB-KW"/>
</dbReference>
<dbReference type="Gene3D" id="1.10.10.60">
    <property type="entry name" value="Homeodomain-like"/>
    <property type="match status" value="2"/>
</dbReference>
<dbReference type="Proteomes" id="UP001501920">
    <property type="component" value="Chromosome 24"/>
</dbReference>
<dbReference type="GO" id="GO:0000978">
    <property type="term" value="F:RNA polymerase II cis-regulatory region sequence-specific DNA binding"/>
    <property type="evidence" value="ECO:0007669"/>
    <property type="project" value="TreeGrafter"/>
</dbReference>
<dbReference type="SUPFAM" id="SSF46689">
    <property type="entry name" value="Homeodomain-like"/>
    <property type="match status" value="2"/>
</dbReference>
<name>A0AAR2KGK6_PYGNA</name>
<feature type="domain" description="Homeobox" evidence="7">
    <location>
        <begin position="144"/>
        <end position="204"/>
    </location>
</feature>
<keyword evidence="4" id="KW-0862">Zinc</keyword>
<protein>
    <recommendedName>
        <fullName evidence="7">Homeobox domain-containing protein</fullName>
    </recommendedName>
</protein>
<reference evidence="8" key="3">
    <citation type="submission" date="2025-09" db="UniProtKB">
        <authorList>
            <consortium name="Ensembl"/>
        </authorList>
    </citation>
    <scope>IDENTIFICATION</scope>
</reference>
<dbReference type="InterPro" id="IPR001356">
    <property type="entry name" value="HD"/>
</dbReference>
<dbReference type="SMART" id="SM00389">
    <property type="entry name" value="HOX"/>
    <property type="match status" value="2"/>
</dbReference>